<dbReference type="InterPro" id="IPR011006">
    <property type="entry name" value="CheY-like_superfamily"/>
</dbReference>
<dbReference type="SUPFAM" id="SSF52172">
    <property type="entry name" value="CheY-like"/>
    <property type="match status" value="1"/>
</dbReference>
<dbReference type="GO" id="GO:0000156">
    <property type="term" value="F:phosphorelay response regulator activity"/>
    <property type="evidence" value="ECO:0007669"/>
    <property type="project" value="TreeGrafter"/>
</dbReference>
<feature type="domain" description="Response regulatory" evidence="8">
    <location>
        <begin position="2"/>
        <end position="118"/>
    </location>
</feature>
<dbReference type="CDD" id="cd17574">
    <property type="entry name" value="REC_OmpR"/>
    <property type="match status" value="1"/>
</dbReference>
<keyword evidence="5" id="KW-0804">Transcription</keyword>
<evidence type="ECO:0000256" key="5">
    <source>
        <dbReference type="ARBA" id="ARBA00023163"/>
    </source>
</evidence>
<dbReference type="PANTHER" id="PTHR48111:SF1">
    <property type="entry name" value="TWO-COMPONENT RESPONSE REGULATOR ORR33"/>
    <property type="match status" value="1"/>
</dbReference>
<evidence type="ECO:0000256" key="7">
    <source>
        <dbReference type="SAM" id="Coils"/>
    </source>
</evidence>
<dbReference type="AlphaFoldDB" id="A0A5B9QMH0"/>
<gene>
    <name evidence="9" type="primary">srrA_1</name>
    <name evidence="9" type="ORF">UC8_10130</name>
</gene>
<dbReference type="InterPro" id="IPR039420">
    <property type="entry name" value="WalR-like"/>
</dbReference>
<dbReference type="Gene3D" id="3.40.50.2300">
    <property type="match status" value="1"/>
</dbReference>
<dbReference type="SMART" id="SM00448">
    <property type="entry name" value="REC"/>
    <property type="match status" value="1"/>
</dbReference>
<organism evidence="9 10">
    <name type="scientific">Roseimaritima ulvae</name>
    <dbReference type="NCBI Taxonomy" id="980254"/>
    <lineage>
        <taxon>Bacteria</taxon>
        <taxon>Pseudomonadati</taxon>
        <taxon>Planctomycetota</taxon>
        <taxon>Planctomycetia</taxon>
        <taxon>Pirellulales</taxon>
        <taxon>Pirellulaceae</taxon>
        <taxon>Roseimaritima</taxon>
    </lineage>
</organism>
<accession>A0A5B9QMH0</accession>
<dbReference type="PANTHER" id="PTHR48111">
    <property type="entry name" value="REGULATOR OF RPOS"/>
    <property type="match status" value="1"/>
</dbReference>
<evidence type="ECO:0000256" key="6">
    <source>
        <dbReference type="PROSITE-ProRule" id="PRU00169"/>
    </source>
</evidence>
<dbReference type="PROSITE" id="PS50110">
    <property type="entry name" value="RESPONSE_REGULATORY"/>
    <property type="match status" value="1"/>
</dbReference>
<dbReference type="RefSeq" id="WP_068142305.1">
    <property type="nucleotide sequence ID" value="NZ_CP042914.1"/>
</dbReference>
<dbReference type="OrthoDB" id="260274at2"/>
<evidence type="ECO:0000256" key="2">
    <source>
        <dbReference type="ARBA" id="ARBA00023012"/>
    </source>
</evidence>
<name>A0A5B9QMH0_9BACT</name>
<dbReference type="GO" id="GO:0032993">
    <property type="term" value="C:protein-DNA complex"/>
    <property type="evidence" value="ECO:0007669"/>
    <property type="project" value="TreeGrafter"/>
</dbReference>
<protein>
    <submittedName>
        <fullName evidence="9">Transcriptional regulatory protein SrrA</fullName>
    </submittedName>
</protein>
<keyword evidence="1 6" id="KW-0597">Phosphoprotein</keyword>
<feature type="coiled-coil region" evidence="7">
    <location>
        <begin position="113"/>
        <end position="140"/>
    </location>
</feature>
<dbReference type="InterPro" id="IPR001789">
    <property type="entry name" value="Sig_transdc_resp-reg_receiver"/>
</dbReference>
<dbReference type="Pfam" id="PF00072">
    <property type="entry name" value="Response_reg"/>
    <property type="match status" value="1"/>
</dbReference>
<keyword evidence="10" id="KW-1185">Reference proteome</keyword>
<evidence type="ECO:0000256" key="3">
    <source>
        <dbReference type="ARBA" id="ARBA00023015"/>
    </source>
</evidence>
<dbReference type="KEGG" id="rul:UC8_10130"/>
<reference evidence="9 10" key="1">
    <citation type="submission" date="2019-08" db="EMBL/GenBank/DDBJ databases">
        <title>Deep-cultivation of Planctomycetes and their phenomic and genomic characterization uncovers novel biology.</title>
        <authorList>
            <person name="Wiegand S."/>
            <person name="Jogler M."/>
            <person name="Boedeker C."/>
            <person name="Pinto D."/>
            <person name="Vollmers J."/>
            <person name="Rivas-Marin E."/>
            <person name="Kohn T."/>
            <person name="Peeters S.H."/>
            <person name="Heuer A."/>
            <person name="Rast P."/>
            <person name="Oberbeckmann S."/>
            <person name="Bunk B."/>
            <person name="Jeske O."/>
            <person name="Meyerdierks A."/>
            <person name="Storesund J.E."/>
            <person name="Kallscheuer N."/>
            <person name="Luecker S."/>
            <person name="Lage O.M."/>
            <person name="Pohl T."/>
            <person name="Merkel B.J."/>
            <person name="Hornburger P."/>
            <person name="Mueller R.-W."/>
            <person name="Bruemmer F."/>
            <person name="Labrenz M."/>
            <person name="Spormann A.M."/>
            <person name="Op den Camp H."/>
            <person name="Overmann J."/>
            <person name="Amann R."/>
            <person name="Jetten M.S.M."/>
            <person name="Mascher T."/>
            <person name="Medema M.H."/>
            <person name="Devos D.P."/>
            <person name="Kaster A.-K."/>
            <person name="Ovreas L."/>
            <person name="Rohde M."/>
            <person name="Galperin M.Y."/>
            <person name="Jogler C."/>
        </authorList>
    </citation>
    <scope>NUCLEOTIDE SEQUENCE [LARGE SCALE GENOMIC DNA]</scope>
    <source>
        <strain evidence="9 10">UC8</strain>
    </source>
</reference>
<keyword evidence="3" id="KW-0805">Transcription regulation</keyword>
<dbReference type="GO" id="GO:0006355">
    <property type="term" value="P:regulation of DNA-templated transcription"/>
    <property type="evidence" value="ECO:0007669"/>
    <property type="project" value="TreeGrafter"/>
</dbReference>
<evidence type="ECO:0000313" key="9">
    <source>
        <dbReference type="EMBL" id="QEG39052.1"/>
    </source>
</evidence>
<keyword evidence="7" id="KW-0175">Coiled coil</keyword>
<keyword evidence="2" id="KW-0902">Two-component regulatory system</keyword>
<feature type="modified residue" description="4-aspartylphosphate" evidence="6">
    <location>
        <position position="51"/>
    </location>
</feature>
<evidence type="ECO:0000259" key="8">
    <source>
        <dbReference type="PROSITE" id="PS50110"/>
    </source>
</evidence>
<dbReference type="Proteomes" id="UP000325286">
    <property type="component" value="Chromosome"/>
</dbReference>
<proteinExistence type="predicted"/>
<dbReference type="EMBL" id="CP042914">
    <property type="protein sequence ID" value="QEG39052.1"/>
    <property type="molecule type" value="Genomic_DNA"/>
</dbReference>
<evidence type="ECO:0000256" key="1">
    <source>
        <dbReference type="ARBA" id="ARBA00022553"/>
    </source>
</evidence>
<keyword evidence="4" id="KW-0238">DNA-binding</keyword>
<sequence length="141" mass="16309">MKILVADDDPVSRRLLESYLKKWDYQCVVASDGAEAWRLFQAEEFPIVICDWLMPEIDGPELIQRIRHSDKAGYVYIILLTGKSRKDDIVEGMESGADDFVSKPFDHDELRVRLRAGERIVNLERSLRDAQQALQRTQNQS</sequence>
<evidence type="ECO:0000313" key="10">
    <source>
        <dbReference type="Proteomes" id="UP000325286"/>
    </source>
</evidence>
<dbReference type="GO" id="GO:0000976">
    <property type="term" value="F:transcription cis-regulatory region binding"/>
    <property type="evidence" value="ECO:0007669"/>
    <property type="project" value="TreeGrafter"/>
</dbReference>
<dbReference type="GO" id="GO:0005829">
    <property type="term" value="C:cytosol"/>
    <property type="evidence" value="ECO:0007669"/>
    <property type="project" value="TreeGrafter"/>
</dbReference>
<evidence type="ECO:0000256" key="4">
    <source>
        <dbReference type="ARBA" id="ARBA00023125"/>
    </source>
</evidence>